<evidence type="ECO:0000256" key="2">
    <source>
        <dbReference type="ARBA" id="ARBA00002764"/>
    </source>
</evidence>
<dbReference type="Pfam" id="PF00534">
    <property type="entry name" value="Glycos_transf_1"/>
    <property type="match status" value="1"/>
</dbReference>
<dbReference type="UniPathway" id="UPA00164"/>
<dbReference type="InterPro" id="IPR011835">
    <property type="entry name" value="GS/SS"/>
</dbReference>
<comment type="catalytic activity">
    <reaction evidence="1 7">
        <text>[(1-&gt;4)-alpha-D-glucosyl](n) + ADP-alpha-D-glucose = [(1-&gt;4)-alpha-D-glucosyl](n+1) + ADP + H(+)</text>
        <dbReference type="Rhea" id="RHEA:18189"/>
        <dbReference type="Rhea" id="RHEA-COMP:9584"/>
        <dbReference type="Rhea" id="RHEA-COMP:9587"/>
        <dbReference type="ChEBI" id="CHEBI:15378"/>
        <dbReference type="ChEBI" id="CHEBI:15444"/>
        <dbReference type="ChEBI" id="CHEBI:57498"/>
        <dbReference type="ChEBI" id="CHEBI:456216"/>
        <dbReference type="EC" id="2.4.1.21"/>
    </reaction>
</comment>
<evidence type="ECO:0000259" key="9">
    <source>
        <dbReference type="Pfam" id="PF08323"/>
    </source>
</evidence>
<dbReference type="EMBL" id="MFFW01000039">
    <property type="protein sequence ID" value="OGF24047.1"/>
    <property type="molecule type" value="Genomic_DNA"/>
</dbReference>
<dbReference type="InterPro" id="IPR013534">
    <property type="entry name" value="Starch_synth_cat_dom"/>
</dbReference>
<comment type="function">
    <text evidence="2 7">Synthesizes alpha-1,4-glucan chains using ADP-glucose.</text>
</comment>
<reference evidence="10 11" key="1">
    <citation type="journal article" date="2016" name="Nat. Commun.">
        <title>Thousands of microbial genomes shed light on interconnected biogeochemical processes in an aquifer system.</title>
        <authorList>
            <person name="Anantharaman K."/>
            <person name="Brown C.T."/>
            <person name="Hug L.A."/>
            <person name="Sharon I."/>
            <person name="Castelle C.J."/>
            <person name="Probst A.J."/>
            <person name="Thomas B.C."/>
            <person name="Singh A."/>
            <person name="Wilkins M.J."/>
            <person name="Karaoz U."/>
            <person name="Brodie E.L."/>
            <person name="Williams K.H."/>
            <person name="Hubbard S.S."/>
            <person name="Banfield J.F."/>
        </authorList>
    </citation>
    <scope>NUCLEOTIDE SEQUENCE [LARGE SCALE GENOMIC DNA]</scope>
</reference>
<dbReference type="PANTHER" id="PTHR45825:SF11">
    <property type="entry name" value="ALPHA AMYLASE DOMAIN-CONTAINING PROTEIN"/>
    <property type="match status" value="1"/>
</dbReference>
<feature type="domain" description="Glycosyl transferase family 1" evidence="8">
    <location>
        <begin position="274"/>
        <end position="395"/>
    </location>
</feature>
<dbReference type="PANTHER" id="PTHR45825">
    <property type="entry name" value="GRANULE-BOUND STARCH SYNTHASE 1, CHLOROPLASTIC/AMYLOPLASTIC"/>
    <property type="match status" value="1"/>
</dbReference>
<dbReference type="SUPFAM" id="SSF53756">
    <property type="entry name" value="UDP-Glycosyltransferase/glycogen phosphorylase"/>
    <property type="match status" value="1"/>
</dbReference>
<dbReference type="NCBIfam" id="TIGR02095">
    <property type="entry name" value="glgA"/>
    <property type="match status" value="1"/>
</dbReference>
<dbReference type="GO" id="GO:0004373">
    <property type="term" value="F:alpha-1,4-glucan glucosyltransferase (UDP-glucose donor) activity"/>
    <property type="evidence" value="ECO:0007669"/>
    <property type="project" value="InterPro"/>
</dbReference>
<gene>
    <name evidence="7" type="primary">glgA</name>
    <name evidence="10" type="ORF">A3H66_00495</name>
</gene>
<dbReference type="GO" id="GO:0009011">
    <property type="term" value="F:alpha-1,4-glucan glucosyltransferase (ADP-glucose donor) activity"/>
    <property type="evidence" value="ECO:0007669"/>
    <property type="project" value="UniProtKB-UniRule"/>
</dbReference>
<protein>
    <recommendedName>
        <fullName evidence="7">Glycogen synthase</fullName>
        <ecNumber evidence="7">2.4.1.21</ecNumber>
    </recommendedName>
    <alternativeName>
        <fullName evidence="7">Starch [bacterial glycogen] synthase</fullName>
    </alternativeName>
</protein>
<feature type="binding site" evidence="7">
    <location>
        <position position="20"/>
    </location>
    <ligand>
        <name>ADP-alpha-D-glucose</name>
        <dbReference type="ChEBI" id="CHEBI:57498"/>
    </ligand>
</feature>
<dbReference type="Pfam" id="PF08323">
    <property type="entry name" value="Glyco_transf_5"/>
    <property type="match status" value="1"/>
</dbReference>
<keyword evidence="5 7" id="KW-0808">Transferase</keyword>
<proteinExistence type="inferred from homology"/>
<comment type="caution">
    <text evidence="10">The sequence shown here is derived from an EMBL/GenBank/DDBJ whole genome shotgun (WGS) entry which is preliminary data.</text>
</comment>
<name>A0A1F5SBI5_9BACT</name>
<dbReference type="HAMAP" id="MF_00484">
    <property type="entry name" value="Glycogen_synth"/>
    <property type="match status" value="1"/>
</dbReference>
<evidence type="ECO:0000256" key="1">
    <source>
        <dbReference type="ARBA" id="ARBA00001478"/>
    </source>
</evidence>
<evidence type="ECO:0000256" key="6">
    <source>
        <dbReference type="ARBA" id="ARBA00023056"/>
    </source>
</evidence>
<dbReference type="Gene3D" id="3.40.50.2000">
    <property type="entry name" value="Glycogen Phosphorylase B"/>
    <property type="match status" value="3"/>
</dbReference>
<evidence type="ECO:0000256" key="5">
    <source>
        <dbReference type="ARBA" id="ARBA00022679"/>
    </source>
</evidence>
<dbReference type="AlphaFoldDB" id="A0A1F5SBI5"/>
<accession>A0A1F5SBI5</accession>
<dbReference type="CDD" id="cd03791">
    <property type="entry name" value="GT5_Glycogen_synthase_DULL1-like"/>
    <property type="match status" value="1"/>
</dbReference>
<dbReference type="GO" id="GO:0005978">
    <property type="term" value="P:glycogen biosynthetic process"/>
    <property type="evidence" value="ECO:0007669"/>
    <property type="project" value="UniProtKB-UniRule"/>
</dbReference>
<keyword evidence="4 7" id="KW-0328">Glycosyltransferase</keyword>
<evidence type="ECO:0000313" key="10">
    <source>
        <dbReference type="EMBL" id="OGF24047.1"/>
    </source>
</evidence>
<keyword evidence="6 7" id="KW-0320">Glycogen biosynthesis</keyword>
<dbReference type="InterPro" id="IPR001296">
    <property type="entry name" value="Glyco_trans_1"/>
</dbReference>
<feature type="domain" description="Starch synthase catalytic" evidence="9">
    <location>
        <begin position="7"/>
        <end position="219"/>
    </location>
</feature>
<dbReference type="EC" id="2.4.1.21" evidence="7"/>
<evidence type="ECO:0000256" key="7">
    <source>
        <dbReference type="HAMAP-Rule" id="MF_00484"/>
    </source>
</evidence>
<evidence type="ECO:0000259" key="8">
    <source>
        <dbReference type="Pfam" id="PF00534"/>
    </source>
</evidence>
<comment type="pathway">
    <text evidence="7">Glycan biosynthesis; glycogen biosynthesis.</text>
</comment>
<evidence type="ECO:0000256" key="4">
    <source>
        <dbReference type="ARBA" id="ARBA00022676"/>
    </source>
</evidence>
<evidence type="ECO:0000256" key="3">
    <source>
        <dbReference type="ARBA" id="ARBA00010281"/>
    </source>
</evidence>
<evidence type="ECO:0000313" key="11">
    <source>
        <dbReference type="Proteomes" id="UP000178783"/>
    </source>
</evidence>
<dbReference type="STRING" id="1797989.A3H66_00495"/>
<comment type="similarity">
    <text evidence="3 7">Belongs to the glycosyltransferase 1 family. Bacterial/plant glycogen synthase subfamily.</text>
</comment>
<sequence>MENHKLKILIAAAEVTPIAKVGGLGDVIGALPKALKKLNLDARVIIPFYGAIDKNKYKIELTGKNIKVGDDSIDLWQTTLPDSAVPVYLIEHGLFNGREIYSNALADDASDINKYLFFSNAILAGLKAINFRPDVVHLNDWHTAAAAGLLKTDYQNDQYFKQIKTLYTIHNLANQGPAGQNNYMAEGILNADLVNTVSPAYAEEILTKEYGAGLEKILAKRKKRLYGILNGIDTDFFNPETDQFIKQNYSGKTLEKKIVNKTALQGRLGLPPDKDIALVGLVTRFVWQKGVELITKKFAKLNCQFAFLGTGEKSCEQALLKLAHKYPAKFKVLIKFDERLAHEIYAGSDIFLVPSRFEPCGLTQMIAMRYGSIPVVRATGGLKDTVISWSDSLLINLSASGEGARRVKATGLTFENFNSDEFYKTLETALEIYYHQPKVWRQLQLNGLKQDFSWKKSAKEYLKLYKKLLSKTRRRTPKTN</sequence>
<organism evidence="10 11">
    <name type="scientific">Candidatus Falkowbacteria bacterium RIFCSPLOWO2_02_FULL_45_21</name>
    <dbReference type="NCBI Taxonomy" id="1797989"/>
    <lineage>
        <taxon>Bacteria</taxon>
        <taxon>Candidatus Falkowiibacteriota</taxon>
    </lineage>
</organism>
<dbReference type="Proteomes" id="UP000178783">
    <property type="component" value="Unassembled WGS sequence"/>
</dbReference>